<evidence type="ECO:0000256" key="6">
    <source>
        <dbReference type="PROSITE-ProRule" id="PRU00169"/>
    </source>
</evidence>
<evidence type="ECO:0000256" key="5">
    <source>
        <dbReference type="ARBA" id="ARBA00023012"/>
    </source>
</evidence>
<dbReference type="EC" id="2.7.13.3" evidence="2"/>
<protein>
    <recommendedName>
        <fullName evidence="2">histidine kinase</fullName>
        <ecNumber evidence="2">2.7.13.3</ecNumber>
    </recommendedName>
</protein>
<dbReference type="SUPFAM" id="SSF47384">
    <property type="entry name" value="Homodimeric domain of signal transducing histidine kinase"/>
    <property type="match status" value="1"/>
</dbReference>
<dbReference type="PRINTS" id="PR00344">
    <property type="entry name" value="BCTRLSENSOR"/>
</dbReference>
<name>A0AA96WJE0_9CYAN</name>
<evidence type="ECO:0000259" key="9">
    <source>
        <dbReference type="PROSITE" id="PS50110"/>
    </source>
</evidence>
<dbReference type="RefSeq" id="WP_316432481.1">
    <property type="nucleotide sequence ID" value="NZ_CP053586.1"/>
</dbReference>
<feature type="domain" description="Histidine kinase" evidence="8">
    <location>
        <begin position="187"/>
        <end position="446"/>
    </location>
</feature>
<keyword evidence="4 10" id="KW-0808">Transferase</keyword>
<evidence type="ECO:0000256" key="2">
    <source>
        <dbReference type="ARBA" id="ARBA00012438"/>
    </source>
</evidence>
<proteinExistence type="predicted"/>
<dbReference type="PROSITE" id="PS50109">
    <property type="entry name" value="HIS_KIN"/>
    <property type="match status" value="1"/>
</dbReference>
<organism evidence="10">
    <name type="scientific">Leptolyngbya sp. NK1-12</name>
    <dbReference type="NCBI Taxonomy" id="2547451"/>
    <lineage>
        <taxon>Bacteria</taxon>
        <taxon>Bacillati</taxon>
        <taxon>Cyanobacteriota</taxon>
        <taxon>Cyanophyceae</taxon>
        <taxon>Leptolyngbyales</taxon>
        <taxon>Leptolyngbyaceae</taxon>
        <taxon>Leptolyngbya group</taxon>
        <taxon>Leptolyngbya</taxon>
    </lineage>
</organism>
<dbReference type="SMART" id="SM00448">
    <property type="entry name" value="REC"/>
    <property type="match status" value="1"/>
</dbReference>
<keyword evidence="5" id="KW-0902">Two-component regulatory system</keyword>
<dbReference type="InterPro" id="IPR004358">
    <property type="entry name" value="Sig_transdc_His_kin-like_C"/>
</dbReference>
<dbReference type="GO" id="GO:0000155">
    <property type="term" value="F:phosphorelay sensor kinase activity"/>
    <property type="evidence" value="ECO:0007669"/>
    <property type="project" value="InterPro"/>
</dbReference>
<dbReference type="Pfam" id="PF02518">
    <property type="entry name" value="HATPase_c"/>
    <property type="match status" value="1"/>
</dbReference>
<evidence type="ECO:0000259" key="8">
    <source>
        <dbReference type="PROSITE" id="PS50109"/>
    </source>
</evidence>
<dbReference type="SMART" id="SM00388">
    <property type="entry name" value="HisKA"/>
    <property type="match status" value="1"/>
</dbReference>
<dbReference type="Gene3D" id="3.30.565.10">
    <property type="entry name" value="Histidine kinase-like ATPase, C-terminal domain"/>
    <property type="match status" value="1"/>
</dbReference>
<dbReference type="InterPro" id="IPR001789">
    <property type="entry name" value="Sig_transdc_resp-reg_receiver"/>
</dbReference>
<dbReference type="EMBL" id="CP053586">
    <property type="protein sequence ID" value="WNZ26244.1"/>
    <property type="molecule type" value="Genomic_DNA"/>
</dbReference>
<accession>A0AA96WJE0</accession>
<feature type="coiled-coil region" evidence="7">
    <location>
        <begin position="133"/>
        <end position="160"/>
    </location>
</feature>
<gene>
    <name evidence="10" type="ORF">HJG54_27775</name>
</gene>
<dbReference type="Gene3D" id="3.40.50.2300">
    <property type="match status" value="1"/>
</dbReference>
<feature type="modified residue" description="4-aspartylphosphate" evidence="6">
    <location>
        <position position="57"/>
    </location>
</feature>
<dbReference type="InterPro" id="IPR005467">
    <property type="entry name" value="His_kinase_dom"/>
</dbReference>
<dbReference type="CDD" id="cd00082">
    <property type="entry name" value="HisKA"/>
    <property type="match status" value="1"/>
</dbReference>
<reference evidence="10" key="1">
    <citation type="submission" date="2020-05" db="EMBL/GenBank/DDBJ databases">
        <authorList>
            <person name="Zhu T."/>
            <person name="Keshari N."/>
            <person name="Lu X."/>
        </authorList>
    </citation>
    <scope>NUCLEOTIDE SEQUENCE</scope>
    <source>
        <strain evidence="10">NK1-12</strain>
    </source>
</reference>
<dbReference type="InterPro" id="IPR003594">
    <property type="entry name" value="HATPase_dom"/>
</dbReference>
<keyword evidence="3 6" id="KW-0597">Phosphoprotein</keyword>
<evidence type="ECO:0000313" key="10">
    <source>
        <dbReference type="EMBL" id="WNZ26244.1"/>
    </source>
</evidence>
<dbReference type="InterPro" id="IPR011006">
    <property type="entry name" value="CheY-like_superfamily"/>
</dbReference>
<keyword evidence="4 10" id="KW-0418">Kinase</keyword>
<dbReference type="CDD" id="cd19920">
    <property type="entry name" value="REC_PA4781-like"/>
    <property type="match status" value="1"/>
</dbReference>
<dbReference type="InterPro" id="IPR036890">
    <property type="entry name" value="HATPase_C_sf"/>
</dbReference>
<dbReference type="PANTHER" id="PTHR43547">
    <property type="entry name" value="TWO-COMPONENT HISTIDINE KINASE"/>
    <property type="match status" value="1"/>
</dbReference>
<evidence type="ECO:0000256" key="3">
    <source>
        <dbReference type="ARBA" id="ARBA00022553"/>
    </source>
</evidence>
<dbReference type="InterPro" id="IPR003661">
    <property type="entry name" value="HisK_dim/P_dom"/>
</dbReference>
<dbReference type="Gene3D" id="1.10.287.130">
    <property type="match status" value="1"/>
</dbReference>
<evidence type="ECO:0000256" key="7">
    <source>
        <dbReference type="SAM" id="Coils"/>
    </source>
</evidence>
<keyword evidence="7" id="KW-0175">Coiled coil</keyword>
<comment type="catalytic activity">
    <reaction evidence="1">
        <text>ATP + protein L-histidine = ADP + protein N-phospho-L-histidine.</text>
        <dbReference type="EC" id="2.7.13.3"/>
    </reaction>
</comment>
<dbReference type="SUPFAM" id="SSF52172">
    <property type="entry name" value="CheY-like"/>
    <property type="match status" value="1"/>
</dbReference>
<feature type="domain" description="Response regulatory" evidence="9">
    <location>
        <begin position="8"/>
        <end position="124"/>
    </location>
</feature>
<dbReference type="SUPFAM" id="SSF55874">
    <property type="entry name" value="ATPase domain of HSP90 chaperone/DNA topoisomerase II/histidine kinase"/>
    <property type="match status" value="1"/>
</dbReference>
<dbReference type="Pfam" id="PF00072">
    <property type="entry name" value="Response_reg"/>
    <property type="match status" value="1"/>
</dbReference>
<dbReference type="PROSITE" id="PS50110">
    <property type="entry name" value="RESPONSE_REGULATORY"/>
    <property type="match status" value="1"/>
</dbReference>
<dbReference type="AlphaFoldDB" id="A0AA96WJE0"/>
<evidence type="ECO:0000256" key="1">
    <source>
        <dbReference type="ARBA" id="ARBA00000085"/>
    </source>
</evidence>
<dbReference type="InterPro" id="IPR036097">
    <property type="entry name" value="HisK_dim/P_sf"/>
</dbReference>
<dbReference type="SMART" id="SM00387">
    <property type="entry name" value="HATPase_c"/>
    <property type="match status" value="1"/>
</dbReference>
<evidence type="ECO:0000256" key="4">
    <source>
        <dbReference type="ARBA" id="ARBA00022777"/>
    </source>
</evidence>
<sequence length="465" mass="50641">MSISPSSLILAVDDNPINLATLSQTLKHAGWQVRVAIDGESAIAKAHYEPPDLILLDVEMPGMNGFEVCQQLKANAATQSIPVIFTTALADLDSKVKGLSLGAVDYIIKPFEAQEVVARVQVHLQLRRLTKMLEEKSALLEASNTALQQLTQALEERVQERTAALEMAQVRLVQQEKLSVLGELVTGVAHEINNPVNFIASNIEPAQDYVADLTRILQLYQQHYPQPVPEVAAELAAVDLDFVLEDLTKLLTSMQLGANRLRALSNSLRTFSRTDTDTKVSADIHTGLDSTLMILGHRLKATESRASIQVIKNYGDLPKIECYLGQLNQVFMNILANAIDALEEANLRRSPQEREAIPNQIAITTQVAPDQQHVSIQIQDNGIGMSDEVRSRIFERSFTTKAVGKGTGLGLSISQQIIAETHGGSLQCESVAGAGTVFTITLPIAHSVSSDMSSDSWSRSTNSCT</sequence>
<dbReference type="PANTHER" id="PTHR43547:SF2">
    <property type="entry name" value="HYBRID SIGNAL TRANSDUCTION HISTIDINE KINASE C"/>
    <property type="match status" value="1"/>
</dbReference>